<name>A0ABQ4M247_9BACL</name>
<organism evidence="1 2">
    <name type="scientific">Paenibacillus cookii</name>
    <dbReference type="NCBI Taxonomy" id="157839"/>
    <lineage>
        <taxon>Bacteria</taxon>
        <taxon>Bacillati</taxon>
        <taxon>Bacillota</taxon>
        <taxon>Bacilli</taxon>
        <taxon>Bacillales</taxon>
        <taxon>Paenibacillaceae</taxon>
        <taxon>Paenibacillus</taxon>
    </lineage>
</organism>
<gene>
    <name evidence="1" type="ORF">J21TS3_44360</name>
</gene>
<comment type="caution">
    <text evidence="1">The sequence shown here is derived from an EMBL/GenBank/DDBJ whole genome shotgun (WGS) entry which is preliminary data.</text>
</comment>
<accession>A0ABQ4M247</accession>
<protein>
    <submittedName>
        <fullName evidence="1">Uncharacterized protein</fullName>
    </submittedName>
</protein>
<evidence type="ECO:0000313" key="1">
    <source>
        <dbReference type="EMBL" id="GIO69615.1"/>
    </source>
</evidence>
<reference evidence="1 2" key="1">
    <citation type="submission" date="2021-03" db="EMBL/GenBank/DDBJ databases">
        <title>Antimicrobial resistance genes in bacteria isolated from Japanese honey, and their potential for conferring macrolide and lincosamide resistance in the American foulbrood pathogen Paenibacillus larvae.</title>
        <authorList>
            <person name="Okamoto M."/>
            <person name="Kumagai M."/>
            <person name="Kanamori H."/>
            <person name="Takamatsu D."/>
        </authorList>
    </citation>
    <scope>NUCLEOTIDE SEQUENCE [LARGE SCALE GENOMIC DNA]</scope>
    <source>
        <strain evidence="1 2">J21TS3</strain>
    </source>
</reference>
<keyword evidence="2" id="KW-1185">Reference proteome</keyword>
<dbReference type="EMBL" id="BORW01000034">
    <property type="protein sequence ID" value="GIO69615.1"/>
    <property type="molecule type" value="Genomic_DNA"/>
</dbReference>
<dbReference type="Proteomes" id="UP000680638">
    <property type="component" value="Unassembled WGS sequence"/>
</dbReference>
<evidence type="ECO:0000313" key="2">
    <source>
        <dbReference type="Proteomes" id="UP000680638"/>
    </source>
</evidence>
<proteinExistence type="predicted"/>
<sequence length="58" mass="6320">MESVALNDATTNNIVTNVLTVCKERTEKTVQTIPQISSHMLPYAASEASLLLKGVFLQ</sequence>